<keyword evidence="3" id="KW-0663">Pyridoxal phosphate</keyword>
<name>A0A0R2HYZ4_CARDV</name>
<reference evidence="7 8" key="1">
    <citation type="journal article" date="2015" name="Genome Announc.">
        <title>Expanding the biotechnology potential of lactobacilli through comparative genomics of 213 strains and associated genera.</title>
        <authorList>
            <person name="Sun Z."/>
            <person name="Harris H.M."/>
            <person name="McCann A."/>
            <person name="Guo C."/>
            <person name="Argimon S."/>
            <person name="Zhang W."/>
            <person name="Yang X."/>
            <person name="Jeffery I.B."/>
            <person name="Cooney J.C."/>
            <person name="Kagawa T.F."/>
            <person name="Liu W."/>
            <person name="Song Y."/>
            <person name="Salvetti E."/>
            <person name="Wrobel A."/>
            <person name="Rasinkangas P."/>
            <person name="Parkhill J."/>
            <person name="Rea M.C."/>
            <person name="O'Sullivan O."/>
            <person name="Ritari J."/>
            <person name="Douillard F.P."/>
            <person name="Paul Ross R."/>
            <person name="Yang R."/>
            <person name="Briner A.E."/>
            <person name="Felis G.E."/>
            <person name="de Vos W.M."/>
            <person name="Barrangou R."/>
            <person name="Klaenhammer T.R."/>
            <person name="Caufield P.W."/>
            <person name="Cui Y."/>
            <person name="Zhang H."/>
            <person name="O'Toole P.W."/>
        </authorList>
    </citation>
    <scope>NUCLEOTIDE SEQUENCE [LARGE SCALE GENOMIC DNA]</scope>
    <source>
        <strain evidence="7 8">DSM 20623</strain>
    </source>
</reference>
<dbReference type="EC" id="4.4.1.13" evidence="2"/>
<keyword evidence="8" id="KW-1185">Reference proteome</keyword>
<feature type="domain" description="Aminotransferase class I/classII large" evidence="6">
    <location>
        <begin position="36"/>
        <end position="385"/>
    </location>
</feature>
<sequence length="391" mass="44408">MESHFDEVINRLETNSIKWDTLEDRYGSTEVLPMWIADMDFKTPKVVLDALKNTLENCPVLGYTKAPDSLYEAIIDWQQQKHNMSLTREAILFSPGVVPSLALVVNAFTSPEDNVMIHDPVYPPFTSMITANQRKVLRSELTIKDNQFVMNFEEIEQQFKTKDVKLFILCNPHNPGGRVWSKDELIQLSELCYKYKVILVSDEIHGDLIFNPHRFTSVVTIDERYQDFVVTLTAATKTFNMAGTKNSMIYVYNEGLRNLLVQEQHKSEQSGINTFGYVATEAAYRLGDDWLADCLDYLEGNLALVVDFFATELPEVMVVKPQGTYLVWFNASSLGLEDQALTQHFVEVGKIGLNAGIDFGPAGSQFLRMNIATSRTTLVEGLKRIKYAFTH</sequence>
<dbReference type="InterPro" id="IPR015422">
    <property type="entry name" value="PyrdxlP-dep_Trfase_small"/>
</dbReference>
<dbReference type="SUPFAM" id="SSF53383">
    <property type="entry name" value="PLP-dependent transferases"/>
    <property type="match status" value="1"/>
</dbReference>
<evidence type="ECO:0000259" key="6">
    <source>
        <dbReference type="Pfam" id="PF00155"/>
    </source>
</evidence>
<evidence type="ECO:0000313" key="8">
    <source>
        <dbReference type="Proteomes" id="UP000051658"/>
    </source>
</evidence>
<dbReference type="GO" id="GO:0047804">
    <property type="term" value="F:cysteine-S-conjugate beta-lyase activity"/>
    <property type="evidence" value="ECO:0007669"/>
    <property type="project" value="UniProtKB-EC"/>
</dbReference>
<evidence type="ECO:0000256" key="1">
    <source>
        <dbReference type="ARBA" id="ARBA00001933"/>
    </source>
</evidence>
<dbReference type="AlphaFoldDB" id="A0A0R2HYZ4"/>
<dbReference type="RefSeq" id="WP_034568598.1">
    <property type="nucleotide sequence ID" value="NZ_JQBS01000001.1"/>
</dbReference>
<organism evidence="7 8">
    <name type="scientific">Carnobacterium divergens DSM 20623</name>
    <dbReference type="NCBI Taxonomy" id="1449336"/>
    <lineage>
        <taxon>Bacteria</taxon>
        <taxon>Bacillati</taxon>
        <taxon>Bacillota</taxon>
        <taxon>Bacilli</taxon>
        <taxon>Lactobacillales</taxon>
        <taxon>Carnobacteriaceae</taxon>
        <taxon>Carnobacterium</taxon>
    </lineage>
</organism>
<keyword evidence="4" id="KW-0456">Lyase</keyword>
<comment type="caution">
    <text evidence="7">The sequence shown here is derived from an EMBL/GenBank/DDBJ whole genome shotgun (WGS) entry which is preliminary data.</text>
</comment>
<keyword evidence="7" id="KW-0808">Transferase</keyword>
<accession>A0A0R2HYZ4</accession>
<evidence type="ECO:0000256" key="5">
    <source>
        <dbReference type="ARBA" id="ARBA00037974"/>
    </source>
</evidence>
<dbReference type="PANTHER" id="PTHR43525:SF1">
    <property type="entry name" value="PROTEIN MALY"/>
    <property type="match status" value="1"/>
</dbReference>
<dbReference type="InterPro" id="IPR015424">
    <property type="entry name" value="PyrdxlP-dep_Trfase"/>
</dbReference>
<evidence type="ECO:0000313" key="7">
    <source>
        <dbReference type="EMBL" id="KRN57723.1"/>
    </source>
</evidence>
<dbReference type="GO" id="GO:0030170">
    <property type="term" value="F:pyridoxal phosphate binding"/>
    <property type="evidence" value="ECO:0007669"/>
    <property type="project" value="InterPro"/>
</dbReference>
<dbReference type="PANTHER" id="PTHR43525">
    <property type="entry name" value="PROTEIN MALY"/>
    <property type="match status" value="1"/>
</dbReference>
<dbReference type="InterPro" id="IPR015421">
    <property type="entry name" value="PyrdxlP-dep_Trfase_major"/>
</dbReference>
<dbReference type="NCBIfam" id="TIGR04350">
    <property type="entry name" value="C_S_lyase_PatB"/>
    <property type="match status" value="1"/>
</dbReference>
<gene>
    <name evidence="7" type="ORF">IV74_GL000978</name>
</gene>
<dbReference type="Gene3D" id="3.40.640.10">
    <property type="entry name" value="Type I PLP-dependent aspartate aminotransferase-like (Major domain)"/>
    <property type="match status" value="1"/>
</dbReference>
<comment type="cofactor">
    <cofactor evidence="1">
        <name>pyridoxal 5'-phosphate</name>
        <dbReference type="ChEBI" id="CHEBI:597326"/>
    </cofactor>
</comment>
<dbReference type="Proteomes" id="UP000051658">
    <property type="component" value="Unassembled WGS sequence"/>
</dbReference>
<dbReference type="InterPro" id="IPR004839">
    <property type="entry name" value="Aminotransferase_I/II_large"/>
</dbReference>
<dbReference type="Gene3D" id="3.90.1150.10">
    <property type="entry name" value="Aspartate Aminotransferase, domain 1"/>
    <property type="match status" value="1"/>
</dbReference>
<dbReference type="CDD" id="cd00609">
    <property type="entry name" value="AAT_like"/>
    <property type="match status" value="1"/>
</dbReference>
<keyword evidence="7" id="KW-0032">Aminotransferase</keyword>
<proteinExistence type="inferred from homology"/>
<dbReference type="GeneID" id="89589488"/>
<evidence type="ECO:0000256" key="4">
    <source>
        <dbReference type="ARBA" id="ARBA00023239"/>
    </source>
</evidence>
<dbReference type="InterPro" id="IPR051798">
    <property type="entry name" value="Class-II_PLP-Dep_Aminotrans"/>
</dbReference>
<dbReference type="eggNOG" id="COG1168">
    <property type="taxonomic scope" value="Bacteria"/>
</dbReference>
<protein>
    <recommendedName>
        <fullName evidence="2">cysteine-S-conjugate beta-lyase</fullName>
        <ecNumber evidence="2">4.4.1.13</ecNumber>
    </recommendedName>
</protein>
<comment type="similarity">
    <text evidence="5">Belongs to the class-II pyridoxal-phosphate-dependent aminotransferase family. MalY/PatB cystathionine beta-lyase subfamily.</text>
</comment>
<dbReference type="GO" id="GO:0008483">
    <property type="term" value="F:transaminase activity"/>
    <property type="evidence" value="ECO:0007669"/>
    <property type="project" value="UniProtKB-KW"/>
</dbReference>
<dbReference type="PATRIC" id="fig|1449336.4.peg.1002"/>
<evidence type="ECO:0000256" key="2">
    <source>
        <dbReference type="ARBA" id="ARBA00012224"/>
    </source>
</evidence>
<dbReference type="EMBL" id="JQBS01000001">
    <property type="protein sequence ID" value="KRN57723.1"/>
    <property type="molecule type" value="Genomic_DNA"/>
</dbReference>
<dbReference type="Pfam" id="PF00155">
    <property type="entry name" value="Aminotran_1_2"/>
    <property type="match status" value="1"/>
</dbReference>
<dbReference type="InterPro" id="IPR027619">
    <property type="entry name" value="C-S_lyase_PatB-like"/>
</dbReference>
<evidence type="ECO:0000256" key="3">
    <source>
        <dbReference type="ARBA" id="ARBA00022898"/>
    </source>
</evidence>